<evidence type="ECO:0000313" key="2">
    <source>
        <dbReference type="EMBL" id="OHA84907.1"/>
    </source>
</evidence>
<evidence type="ECO:0000256" key="1">
    <source>
        <dbReference type="SAM" id="Phobius"/>
    </source>
</evidence>
<reference evidence="2 3" key="1">
    <citation type="journal article" date="2016" name="Nat. Commun.">
        <title>Thousands of microbial genomes shed light on interconnected biogeochemical processes in an aquifer system.</title>
        <authorList>
            <person name="Anantharaman K."/>
            <person name="Brown C.T."/>
            <person name="Hug L.A."/>
            <person name="Sharon I."/>
            <person name="Castelle C.J."/>
            <person name="Probst A.J."/>
            <person name="Thomas B.C."/>
            <person name="Singh A."/>
            <person name="Wilkins M.J."/>
            <person name="Karaoz U."/>
            <person name="Brodie E.L."/>
            <person name="Williams K.H."/>
            <person name="Hubbard S.S."/>
            <person name="Banfield J.F."/>
        </authorList>
    </citation>
    <scope>NUCLEOTIDE SEQUENCE [LARGE SCALE GENOMIC DNA]</scope>
</reference>
<gene>
    <name evidence="2" type="ORF">A2591_01105</name>
</gene>
<comment type="caution">
    <text evidence="2">The sequence shown here is derived from an EMBL/GenBank/DDBJ whole genome shotgun (WGS) entry which is preliminary data.</text>
</comment>
<dbReference type="InterPro" id="IPR012902">
    <property type="entry name" value="N_methyl_site"/>
</dbReference>
<dbReference type="NCBIfam" id="TIGR02532">
    <property type="entry name" value="IV_pilin_GFxxxE"/>
    <property type="match status" value="1"/>
</dbReference>
<organism evidence="2 3">
    <name type="scientific">Candidatus Yonathbacteria bacterium RIFOXYD1_FULL_52_36</name>
    <dbReference type="NCBI Taxonomy" id="1802730"/>
    <lineage>
        <taxon>Bacteria</taxon>
        <taxon>Candidatus Yonathiibacteriota</taxon>
    </lineage>
</organism>
<keyword evidence="1" id="KW-1133">Transmembrane helix</keyword>
<name>A0A1G2SIJ4_9BACT</name>
<dbReference type="EMBL" id="MHUZ01000034">
    <property type="protein sequence ID" value="OHA84907.1"/>
    <property type="molecule type" value="Genomic_DNA"/>
</dbReference>
<proteinExistence type="predicted"/>
<feature type="transmembrane region" description="Helical" evidence="1">
    <location>
        <begin position="7"/>
        <end position="28"/>
    </location>
</feature>
<evidence type="ECO:0000313" key="3">
    <source>
        <dbReference type="Proteomes" id="UP000178168"/>
    </source>
</evidence>
<protein>
    <recommendedName>
        <fullName evidence="4">Prepilin-type N-terminal cleavage/methylation domain-containing protein</fullName>
    </recommendedName>
</protein>
<dbReference type="STRING" id="1802730.A2591_01105"/>
<dbReference type="AlphaFoldDB" id="A0A1G2SIJ4"/>
<accession>A0A1G2SIJ4</accession>
<evidence type="ECO:0008006" key="4">
    <source>
        <dbReference type="Google" id="ProtNLM"/>
    </source>
</evidence>
<sequence length="154" mass="16582">MHRGFGLIEIIVGSAILATSLVGISAYYQSSLQVSRTTAQIVQASFLLEEGIEVARFFRDTGWANVGAPADGTVYYLAFNGTAFATSTTDTGFVDGVFERSITLNDVSRDLSDDIVAVGGTVDPNTRKVTVTVSFWDRTATTTRTVSTYLTNVF</sequence>
<dbReference type="Proteomes" id="UP000178168">
    <property type="component" value="Unassembled WGS sequence"/>
</dbReference>
<keyword evidence="1" id="KW-0812">Transmembrane</keyword>
<keyword evidence="1" id="KW-0472">Membrane</keyword>